<dbReference type="EMBL" id="JBEPLY010000003">
    <property type="protein sequence ID" value="MET3599316.1"/>
    <property type="molecule type" value="Genomic_DNA"/>
</dbReference>
<protein>
    <submittedName>
        <fullName evidence="2">Flavin reductase (DIM6/NTAB) family NADH-FMN oxidoreductase RutF</fullName>
    </submittedName>
</protein>
<dbReference type="SMART" id="SM00903">
    <property type="entry name" value="Flavin_Reduct"/>
    <property type="match status" value="1"/>
</dbReference>
<evidence type="ECO:0000313" key="2">
    <source>
        <dbReference type="EMBL" id="MET3599316.1"/>
    </source>
</evidence>
<comment type="caution">
    <text evidence="2">The sequence shown here is derived from an EMBL/GenBank/DDBJ whole genome shotgun (WGS) entry which is preliminary data.</text>
</comment>
<evidence type="ECO:0000259" key="1">
    <source>
        <dbReference type="SMART" id="SM00903"/>
    </source>
</evidence>
<dbReference type="PANTHER" id="PTHR43812">
    <property type="entry name" value="BLR2425 PROTEIN"/>
    <property type="match status" value="1"/>
</dbReference>
<sequence>MFYTADRNEHGLAHDPFKAIVSPRPIGWIGSRSRQGRDNLAPYSFFNAVSTKPKIIMFSSDSPKDSLENIAETGVFTANMVSRDLAEKMNLTSASLAHGVSEFEAAGLTPVTGRLVEAPLVGEAYAVLECRMTAIMEPPTLDGAETESRLVFGQVVAIHIKDEAITADGRLDMAGVRPVARMGYRDYCDGGDVFEMKRPG</sequence>
<dbReference type="InterPro" id="IPR012349">
    <property type="entry name" value="Split_barrel_FMN-bd"/>
</dbReference>
<name>A0ABV2I8R6_9HYPH</name>
<accession>A0ABV2I8R6</accession>
<keyword evidence="3" id="KW-1185">Reference proteome</keyword>
<dbReference type="InterPro" id="IPR002563">
    <property type="entry name" value="Flavin_Rdtase-like_dom"/>
</dbReference>
<feature type="domain" description="Flavin reductase like" evidence="1">
    <location>
        <begin position="21"/>
        <end position="170"/>
    </location>
</feature>
<evidence type="ECO:0000313" key="3">
    <source>
        <dbReference type="Proteomes" id="UP001549164"/>
    </source>
</evidence>
<dbReference type="Gene3D" id="2.30.110.10">
    <property type="entry name" value="Electron Transport, Fmn-binding Protein, Chain A"/>
    <property type="match status" value="1"/>
</dbReference>
<dbReference type="Proteomes" id="UP001549164">
    <property type="component" value="Unassembled WGS sequence"/>
</dbReference>
<proteinExistence type="predicted"/>
<dbReference type="Pfam" id="PF01613">
    <property type="entry name" value="Flavin_Reduct"/>
    <property type="match status" value="1"/>
</dbReference>
<dbReference type="SUPFAM" id="SSF50475">
    <property type="entry name" value="FMN-binding split barrel"/>
    <property type="match status" value="1"/>
</dbReference>
<organism evidence="2 3">
    <name type="scientific">Martelella mangrovi</name>
    <dbReference type="NCBI Taxonomy" id="1397477"/>
    <lineage>
        <taxon>Bacteria</taxon>
        <taxon>Pseudomonadati</taxon>
        <taxon>Pseudomonadota</taxon>
        <taxon>Alphaproteobacteria</taxon>
        <taxon>Hyphomicrobiales</taxon>
        <taxon>Aurantimonadaceae</taxon>
        <taxon>Martelella</taxon>
    </lineage>
</organism>
<dbReference type="RefSeq" id="WP_354433512.1">
    <property type="nucleotide sequence ID" value="NZ_JBEPLY010000003.1"/>
</dbReference>
<gene>
    <name evidence="2" type="ORF">ABID12_001247</name>
</gene>
<dbReference type="PANTHER" id="PTHR43812:SF2">
    <property type="entry name" value="FLAVIN REDUCTASE LIKE DOMAIN-CONTAINING PROTEIN"/>
    <property type="match status" value="1"/>
</dbReference>
<reference evidence="2 3" key="1">
    <citation type="submission" date="2024-06" db="EMBL/GenBank/DDBJ databases">
        <title>Genomic Encyclopedia of Type Strains, Phase IV (KMG-IV): sequencing the most valuable type-strain genomes for metagenomic binning, comparative biology and taxonomic classification.</title>
        <authorList>
            <person name="Goeker M."/>
        </authorList>
    </citation>
    <scope>NUCLEOTIDE SEQUENCE [LARGE SCALE GENOMIC DNA]</scope>
    <source>
        <strain evidence="2 3">DSM 28102</strain>
    </source>
</reference>